<name>A0A098BY17_9BACT</name>
<evidence type="ECO:0000313" key="3">
    <source>
        <dbReference type="Proteomes" id="UP000032417"/>
    </source>
</evidence>
<dbReference type="Gene3D" id="3.90.1580.10">
    <property type="entry name" value="paralog of FGE (formylglycine-generating enzyme)"/>
    <property type="match status" value="2"/>
</dbReference>
<dbReference type="InterPro" id="IPR005532">
    <property type="entry name" value="SUMF_dom"/>
</dbReference>
<dbReference type="Pfam" id="PF03781">
    <property type="entry name" value="FGE-sulfatase"/>
    <property type="match status" value="1"/>
</dbReference>
<dbReference type="HOGENOM" id="CLU_012431_10_1_10"/>
<protein>
    <recommendedName>
        <fullName evidence="1">Sulfatase-modifying factor enzyme-like domain-containing protein</fullName>
    </recommendedName>
</protein>
<organism evidence="2 3">
    <name type="scientific">Fermentimonas caenicola</name>
    <dbReference type="NCBI Taxonomy" id="1562970"/>
    <lineage>
        <taxon>Bacteria</taxon>
        <taxon>Pseudomonadati</taxon>
        <taxon>Bacteroidota</taxon>
        <taxon>Bacteroidia</taxon>
        <taxon>Bacteroidales</taxon>
        <taxon>Dysgonomonadaceae</taxon>
        <taxon>Fermentimonas</taxon>
    </lineage>
</organism>
<dbReference type="PROSITE" id="PS51257">
    <property type="entry name" value="PROKAR_LIPOPROTEIN"/>
    <property type="match status" value="1"/>
</dbReference>
<feature type="domain" description="Sulfatase-modifying factor enzyme-like" evidence="1">
    <location>
        <begin position="48"/>
        <end position="457"/>
    </location>
</feature>
<dbReference type="OrthoDB" id="9768004at2"/>
<dbReference type="PANTHER" id="PTHR23150">
    <property type="entry name" value="SULFATASE MODIFYING FACTOR 1, 2"/>
    <property type="match status" value="1"/>
</dbReference>
<dbReference type="KEGG" id="pbt:ING2E5B_0279"/>
<dbReference type="EMBL" id="LN515532">
    <property type="protein sequence ID" value="CEA15048.1"/>
    <property type="molecule type" value="Genomic_DNA"/>
</dbReference>
<proteinExistence type="predicted"/>
<evidence type="ECO:0000259" key="1">
    <source>
        <dbReference type="Pfam" id="PF03781"/>
    </source>
</evidence>
<keyword evidence="3" id="KW-1185">Reference proteome</keyword>
<dbReference type="GO" id="GO:0120147">
    <property type="term" value="F:formylglycine-generating oxidase activity"/>
    <property type="evidence" value="ECO:0007669"/>
    <property type="project" value="TreeGrafter"/>
</dbReference>
<gene>
    <name evidence="2" type="ORF">ING2E5B_0279</name>
</gene>
<dbReference type="Proteomes" id="UP000032417">
    <property type="component" value="Chromosome 1"/>
</dbReference>
<dbReference type="InterPro" id="IPR051043">
    <property type="entry name" value="Sulfatase_Mod_Factor_Kinase"/>
</dbReference>
<dbReference type="InterPro" id="IPR042095">
    <property type="entry name" value="SUMF_sf"/>
</dbReference>
<reference evidence="2 3" key="1">
    <citation type="submission" date="2014-08" db="EMBL/GenBank/DDBJ databases">
        <authorList>
            <person name="Wibberg D."/>
        </authorList>
    </citation>
    <scope>NUCLEOTIDE SEQUENCE [LARGE SCALE GENOMIC DNA]</scope>
    <source>
        <strain evidence="3">ING2-E5B</strain>
    </source>
</reference>
<dbReference type="PANTHER" id="PTHR23150:SF19">
    <property type="entry name" value="FORMYLGLYCINE-GENERATING ENZYME"/>
    <property type="match status" value="1"/>
</dbReference>
<dbReference type="PATRIC" id="fig|1562970.3.peg.275"/>
<dbReference type="InterPro" id="IPR016187">
    <property type="entry name" value="CTDL_fold"/>
</dbReference>
<dbReference type="STRING" id="1562970.ING2E5B_0279"/>
<accession>A0A098BY17</accession>
<dbReference type="AlphaFoldDB" id="A0A098BY17"/>
<sequence length="464" mass="52494">MRKYFLLLLIITLTYSCGGGRMGRIGTIGGELTGVPVGRVWDEPTPYNMVLVSRGAYTMGPGEIDSLWGINIPTRGVSVDNFWMDETEITNSQYKQFVYWVRDSIIRERMADPRYAGDDFYKITEDIYGDPVTPHLNWSIPIPWTRNTEEEEATINSLYITHPITGEKMLDGSQLNFRYELYDAAEAAKSKYRNVSGNGSTPILISKDTAYIAQDGSIVNETITRPFSSHYDFVHTYIVNVYPDTTCWINDFHNSNNEIYMRNYFSNPAYAHYPVVGVSWQQATAFCEWRTLFLRRSVSSAGVQVEKYRLPTEAEWELAARSGSSDNIYPWGSDGTLAENGCYQANFSPGDGAYAADNFLITAPVRSFKPNNIGLYDMAGNVAEWTSTAYSESGNELMSNINPEYSYSASEDAPPFMKRKVVKGGSWKDNALFIRADMRDSEYQNRGRSYIGFRCVRTQIPGSR</sequence>
<evidence type="ECO:0000313" key="2">
    <source>
        <dbReference type="EMBL" id="CEA15048.1"/>
    </source>
</evidence>
<dbReference type="SUPFAM" id="SSF56436">
    <property type="entry name" value="C-type lectin-like"/>
    <property type="match status" value="1"/>
</dbReference>